<evidence type="ECO:0000313" key="2">
    <source>
        <dbReference type="Proteomes" id="UP001501690"/>
    </source>
</evidence>
<comment type="caution">
    <text evidence="1">The sequence shown here is derived from an EMBL/GenBank/DDBJ whole genome shotgun (WGS) entry which is preliminary data.</text>
</comment>
<proteinExistence type="predicted"/>
<sequence>MRTVSDERPNAMLYRDQTTVHTWVADFLVSETGAAPDISVVDQYFTEGPDSGLVVVQLRTASTVTSIVPTSEGGTATWRVQFEPRDETISLDGDQIASLAADLTTLSRLCRYLQARTDATD</sequence>
<dbReference type="EMBL" id="BAAAPL010000002">
    <property type="protein sequence ID" value="GAA1700614.1"/>
    <property type="molecule type" value="Genomic_DNA"/>
</dbReference>
<accession>A0ABN2I9D3</accession>
<reference evidence="1 2" key="1">
    <citation type="journal article" date="2019" name="Int. J. Syst. Evol. Microbiol.">
        <title>The Global Catalogue of Microorganisms (GCM) 10K type strain sequencing project: providing services to taxonomists for standard genome sequencing and annotation.</title>
        <authorList>
            <consortium name="The Broad Institute Genomics Platform"/>
            <consortium name="The Broad Institute Genome Sequencing Center for Infectious Disease"/>
            <person name="Wu L."/>
            <person name="Ma J."/>
        </authorList>
    </citation>
    <scope>NUCLEOTIDE SEQUENCE [LARGE SCALE GENOMIC DNA]</scope>
    <source>
        <strain evidence="1 2">JCM 15577</strain>
    </source>
</reference>
<name>A0ABN2I9D3_9MICO</name>
<gene>
    <name evidence="1" type="ORF">GCM10009808_17870</name>
</gene>
<dbReference type="Proteomes" id="UP001501690">
    <property type="component" value="Unassembled WGS sequence"/>
</dbReference>
<organism evidence="1 2">
    <name type="scientific">Microbacterium sediminicola</name>
    <dbReference type="NCBI Taxonomy" id="415210"/>
    <lineage>
        <taxon>Bacteria</taxon>
        <taxon>Bacillati</taxon>
        <taxon>Actinomycetota</taxon>
        <taxon>Actinomycetes</taxon>
        <taxon>Micrococcales</taxon>
        <taxon>Microbacteriaceae</taxon>
        <taxon>Microbacterium</taxon>
    </lineage>
</organism>
<dbReference type="RefSeq" id="WP_344071726.1">
    <property type="nucleotide sequence ID" value="NZ_BAAAPL010000002.1"/>
</dbReference>
<protein>
    <recommendedName>
        <fullName evidence="3">Polyketide cyclase / dehydrase and lipid transport</fullName>
    </recommendedName>
</protein>
<evidence type="ECO:0000313" key="1">
    <source>
        <dbReference type="EMBL" id="GAA1700614.1"/>
    </source>
</evidence>
<evidence type="ECO:0008006" key="3">
    <source>
        <dbReference type="Google" id="ProtNLM"/>
    </source>
</evidence>
<keyword evidence="2" id="KW-1185">Reference proteome</keyword>